<protein>
    <recommendedName>
        <fullName evidence="7">Cell morphogenesis protein N-terminal domain-containing protein</fullName>
    </recommendedName>
</protein>
<feature type="domain" description="Cell morphogenesis protein N-terminal" evidence="2">
    <location>
        <begin position="349"/>
        <end position="500"/>
    </location>
</feature>
<keyword evidence="6" id="KW-1185">Reference proteome</keyword>
<dbReference type="GO" id="GO:0000902">
    <property type="term" value="P:cell morphogenesis"/>
    <property type="evidence" value="ECO:0007669"/>
    <property type="project" value="InterPro"/>
</dbReference>
<feature type="domain" description="Cell morphogenesis protein C-terminal" evidence="3">
    <location>
        <begin position="1643"/>
        <end position="1892"/>
    </location>
</feature>
<name>A0A4S4N0Z8_9APHY</name>
<feature type="domain" description="Cell morphogenesis central region" evidence="4">
    <location>
        <begin position="1189"/>
        <end position="1359"/>
    </location>
</feature>
<dbReference type="InterPro" id="IPR025481">
    <property type="entry name" value="Cell_Morphogen_C"/>
</dbReference>
<dbReference type="Pfam" id="PF14225">
    <property type="entry name" value="MOR2-PAG1_C"/>
    <property type="match status" value="1"/>
</dbReference>
<dbReference type="PANTHER" id="PTHR12295:SF30">
    <property type="entry name" value="PROTEIN FURRY"/>
    <property type="match status" value="1"/>
</dbReference>
<dbReference type="SUPFAM" id="SSF48371">
    <property type="entry name" value="ARM repeat"/>
    <property type="match status" value="1"/>
</dbReference>
<dbReference type="InterPro" id="IPR016024">
    <property type="entry name" value="ARM-type_fold"/>
</dbReference>
<evidence type="ECO:0000259" key="4">
    <source>
        <dbReference type="Pfam" id="PF14228"/>
    </source>
</evidence>
<comment type="caution">
    <text evidence="5">The sequence shown here is derived from an EMBL/GenBank/DDBJ whole genome shotgun (WGS) entry which is preliminary data.</text>
</comment>
<gene>
    <name evidence="5" type="ORF">EUX98_g1631</name>
</gene>
<evidence type="ECO:0000259" key="3">
    <source>
        <dbReference type="Pfam" id="PF14225"/>
    </source>
</evidence>
<dbReference type="PANTHER" id="PTHR12295">
    <property type="entry name" value="FURRY-RELATED"/>
    <property type="match status" value="1"/>
</dbReference>
<evidence type="ECO:0000259" key="2">
    <source>
        <dbReference type="Pfam" id="PF14222"/>
    </source>
</evidence>
<evidence type="ECO:0000256" key="1">
    <source>
        <dbReference type="SAM" id="MobiDB-lite"/>
    </source>
</evidence>
<reference evidence="5 6" key="1">
    <citation type="submission" date="2019-02" db="EMBL/GenBank/DDBJ databases">
        <title>Genome sequencing of the rare red list fungi Antrodiella citrinella (Flaviporus citrinellus).</title>
        <authorList>
            <person name="Buettner E."/>
            <person name="Kellner H."/>
        </authorList>
    </citation>
    <scope>NUCLEOTIDE SEQUENCE [LARGE SCALE GENOMIC DNA]</scope>
    <source>
        <strain evidence="5 6">DSM 108506</strain>
    </source>
</reference>
<feature type="compositionally biased region" description="Low complexity" evidence="1">
    <location>
        <begin position="191"/>
        <end position="202"/>
    </location>
</feature>
<dbReference type="EMBL" id="SGPM01000019">
    <property type="protein sequence ID" value="THH32564.1"/>
    <property type="molecule type" value="Genomic_DNA"/>
</dbReference>
<dbReference type="OrthoDB" id="6287725at2759"/>
<dbReference type="Proteomes" id="UP000308730">
    <property type="component" value="Unassembled WGS sequence"/>
</dbReference>
<evidence type="ECO:0000313" key="5">
    <source>
        <dbReference type="EMBL" id="THH32564.1"/>
    </source>
</evidence>
<dbReference type="InterPro" id="IPR029473">
    <property type="entry name" value="MOR2-PAG1_mid"/>
</dbReference>
<feature type="region of interest" description="Disordered" evidence="1">
    <location>
        <begin position="167"/>
        <end position="246"/>
    </location>
</feature>
<sequence>MIDIFRNDDEVLRVELQYSWRKRSRMGSEGVQISIPDFDDDGDDFNAKPVFGRSGGASLWGDVTSSGLDSPGILTPMGQERNERSYFHSRGDSATSEDSSHSVQLSARKLKTPFVHSAQSSVATTSGSPFGKKSSFASLRNAFKSSKSSEPAPPVPALDQQAYPALKNPFNRSTSSLAHVVGTPKPTSYMSPSSARPSTPASGESRIRGTPKNKVPPVPNVFGHAMTGSEPLSPPDFEEKNTPEAHTPSDFALHAIFIRFATAADSLIHKYISQPVDRDPLLETFMGPGVDANFDGILRSFEKIAQKHAQKVVESIRRWPKAQIHGNTSSRTPFAKPSRNFDSSSLLTERKTLASVYIMCRALIAATQSMTKDSLSDAVGNSLEEFTFEQFRRPDIKMLTHSVNHRAIADLYAALLGNLANVRFESVTDRFISELGPIAAGQIKVWPTESFEEGAEFLESLSKSFENAHGLRLKNIFAEALVQILHPIAQHPEGTFAYPQHLAPHVTVLQTCFQAWPRCLHPSISVETVLDMLIRGMVHIEPSVNEAASQALIRFMASPTHGPTVLSRFYNFLCDPQRISGDGSSLRLAIECARLVNLWTVLLDRWVDSNLQIPRQEVTPQDRMAIATRFEEAEVVALFLLSHASRTIQRCGVKAIRKLGILIAYVFPETTSPTLETPPPTFRITEALLGEIPPDEYLNGSEDVLDPDEVVRLSHWRTAGKPDTILLIAESDDPADRSLWKHTFSSFMQVCIEQNSATLALYRDMLKAAVTRYHPYILHVSGVKPSSSISGKQGSAGDKTTESRIAAHQWFIWLHIMCATAQVPETRPGLGQSSRDHSRARSEAVNVERADFSSSRDLFKYLSQYLDSDHSGIRDAAVLCISSLPAYGYSHLLDDLSVLAARQIFDDPRVKSASMSTPMLGRARRQERFQTAVARIYYLTAHLIQEQRSSGRQMALTHVLKYVRNMQSTLGAPETRDAFSMQRLRRYFCGTVERLFDGLATLNDSDRFIPAGMHLALYRMCEEWCQLGKQADHVKRRLVVMQTAAAKSYQDPAGQAELIQRFQTETRALSHAAVGAMASLVQKAFFPPEVTASPVDKSASDAKPLEASAVLDRIMAILASFHENVQSCGKKALRSLLLHTPYSSTFADEVLRRTLVTTKDLATSNFRFFESVADVVCNAQHGFKFGQVVCLGLSNLCHPLVEVRRKAFAMLDIIHEQDDGIISLDQYEAAVDSSAPSTYLHAHRLISDVLSGEHPEQALNVLAHFAEWIPRGFDIRSERASFTLIMLQSLEFWVPHINLMVDDRSGLSSAGRSSIYHLVALTLRYAESHAEQISVLWSRIVDAPYQSNGHAVVRFLLEQSHKVGSTIFISCAAKIVACLSHSVVGKQLFEELCSVVEPARMLPSIEHKLIFPDAEDMEMWSDLDVLFSEQPRLSLGVAQFSLLFLSDAVMDRCWQYQAQMPVLLHAIFMHLDHKQSYIKERARHMLFQFLRACVSGYDELMDRSMYASRADLKAAISGLERDIESILWKEDDMGNQAEPKMRWLVTQVLDLLEPLHSGLAVAWGSLSLQWGTSCSIRPIAFRSLQFYRALMTKITKADLGMLLGRLANTIADEDTGIQEFNVEILLTLSAMSTSSDLDVSMVPQLFWSALACLSTTVEAEFLHVVGLIDVLLDRIDLDEPRTTDALISQQPLEWKGAFSMQSALLTGLRSSVTLDATCKLLHRLTKVHDSRLIDPSEGRVRDLYTFCLPWCIQGMMNDSIDEHLLELATNIGRLADLEERPSITRIMTSFVKSRFRTNDDFLRQSIASLREHYGKEHWTEVVTLLVGLVLNQERWLRVHTLQIIKVLFQQRETRAPMDLLGSELLMPLLRLLDTDLAPQVLEVLEEPLQVSGGPAAKHILRMSLHRHLATNQEEVEDVAEVFGMAKDSGWCVPRVSLLRDICRYNMVAVFDTCKVPSRPSRIDFHVEDPETFGKDSLDNLGDLVQNLHELTSFFEDVRTPGTSVPARQLEARVAAILTKSSDTTSEPPQTPSVDIFDLSFTSYEDFEGSSASDSDSDLFEFDSPHPSRH</sequence>
<dbReference type="Pfam" id="PF14222">
    <property type="entry name" value="MOR2-PAG1_N"/>
    <property type="match status" value="1"/>
</dbReference>
<feature type="compositionally biased region" description="Polar residues" evidence="1">
    <location>
        <begin position="92"/>
        <end position="105"/>
    </location>
</feature>
<dbReference type="InterPro" id="IPR039867">
    <property type="entry name" value="Furry/Tao3/Mor2"/>
</dbReference>
<feature type="region of interest" description="Disordered" evidence="1">
    <location>
        <begin position="2046"/>
        <end position="2069"/>
    </location>
</feature>
<evidence type="ECO:0000313" key="6">
    <source>
        <dbReference type="Proteomes" id="UP000308730"/>
    </source>
</evidence>
<evidence type="ECO:0008006" key="7">
    <source>
        <dbReference type="Google" id="ProtNLM"/>
    </source>
</evidence>
<proteinExistence type="predicted"/>
<accession>A0A4S4N0Z8</accession>
<dbReference type="InterPro" id="IPR025614">
    <property type="entry name" value="Cell_morpho_N"/>
</dbReference>
<organism evidence="5 6">
    <name type="scientific">Antrodiella citrinella</name>
    <dbReference type="NCBI Taxonomy" id="2447956"/>
    <lineage>
        <taxon>Eukaryota</taxon>
        <taxon>Fungi</taxon>
        <taxon>Dikarya</taxon>
        <taxon>Basidiomycota</taxon>
        <taxon>Agaricomycotina</taxon>
        <taxon>Agaricomycetes</taxon>
        <taxon>Polyporales</taxon>
        <taxon>Steccherinaceae</taxon>
        <taxon>Antrodiella</taxon>
    </lineage>
</organism>
<feature type="domain" description="Cell morphogenesis central region" evidence="4">
    <location>
        <begin position="1433"/>
        <end position="1600"/>
    </location>
</feature>
<dbReference type="Pfam" id="PF14228">
    <property type="entry name" value="MOR2-PAG1_mid"/>
    <property type="match status" value="2"/>
</dbReference>
<dbReference type="GO" id="GO:0005938">
    <property type="term" value="C:cell cortex"/>
    <property type="evidence" value="ECO:0007669"/>
    <property type="project" value="TreeGrafter"/>
</dbReference>
<feature type="region of interest" description="Disordered" evidence="1">
    <location>
        <begin position="86"/>
        <end position="105"/>
    </location>
</feature>
<dbReference type="GO" id="GO:0030427">
    <property type="term" value="C:site of polarized growth"/>
    <property type="evidence" value="ECO:0007669"/>
    <property type="project" value="TreeGrafter"/>
</dbReference>